<gene>
    <name evidence="1" type="ordered locus">Plim_3589</name>
</gene>
<protein>
    <submittedName>
        <fullName evidence="1">Uncharacterized protein</fullName>
    </submittedName>
</protein>
<evidence type="ECO:0000313" key="1">
    <source>
        <dbReference type="EMBL" id="ADG69402.1"/>
    </source>
</evidence>
<dbReference type="AlphaFoldDB" id="D5SVP2"/>
<keyword evidence="2" id="KW-1185">Reference proteome</keyword>
<dbReference type="HOGENOM" id="CLU_2882014_0_0_0"/>
<proteinExistence type="predicted"/>
<organism evidence="1 2">
    <name type="scientific">Planctopirus limnophila (strain ATCC 43296 / DSM 3776 / IFAM 1008 / Mu 290)</name>
    <name type="common">Planctomyces limnophilus</name>
    <dbReference type="NCBI Taxonomy" id="521674"/>
    <lineage>
        <taxon>Bacteria</taxon>
        <taxon>Pseudomonadati</taxon>
        <taxon>Planctomycetota</taxon>
        <taxon>Planctomycetia</taxon>
        <taxon>Planctomycetales</taxon>
        <taxon>Planctomycetaceae</taxon>
        <taxon>Planctopirus</taxon>
    </lineage>
</organism>
<accession>D5SVP2</accession>
<evidence type="ECO:0000313" key="2">
    <source>
        <dbReference type="Proteomes" id="UP000002220"/>
    </source>
</evidence>
<reference evidence="1 2" key="1">
    <citation type="journal article" date="2010" name="Stand. Genomic Sci.">
        <title>Complete genome sequence of Planctomyces limnophilus type strain (Mu 290).</title>
        <authorList>
            <person name="Labutti K."/>
            <person name="Sikorski J."/>
            <person name="Schneider S."/>
            <person name="Nolan M."/>
            <person name="Lucas S."/>
            <person name="Glavina Del Rio T."/>
            <person name="Tice H."/>
            <person name="Cheng J.F."/>
            <person name="Goodwin L."/>
            <person name="Pitluck S."/>
            <person name="Liolios K."/>
            <person name="Ivanova N."/>
            <person name="Mavromatis K."/>
            <person name="Mikhailova N."/>
            <person name="Pati A."/>
            <person name="Chen A."/>
            <person name="Palaniappan K."/>
            <person name="Land M."/>
            <person name="Hauser L."/>
            <person name="Chang Y.J."/>
            <person name="Jeffries C.D."/>
            <person name="Tindall B.J."/>
            <person name="Rohde M."/>
            <person name="Goker M."/>
            <person name="Woyke T."/>
            <person name="Bristow J."/>
            <person name="Eisen J.A."/>
            <person name="Markowitz V."/>
            <person name="Hugenholtz P."/>
            <person name="Kyrpides N.C."/>
            <person name="Klenk H.P."/>
            <person name="Lapidus A."/>
        </authorList>
    </citation>
    <scope>NUCLEOTIDE SEQUENCE [LARGE SCALE GENOMIC DNA]</scope>
    <source>
        <strain evidence="2">ATCC 43296 / DSM 3776 / IFAM 1008 / 290</strain>
    </source>
</reference>
<dbReference type="EMBL" id="CP001744">
    <property type="protein sequence ID" value="ADG69402.1"/>
    <property type="molecule type" value="Genomic_DNA"/>
</dbReference>
<name>D5SVP2_PLAL2</name>
<dbReference type="STRING" id="521674.Plim_3589"/>
<dbReference type="KEGG" id="plm:Plim_3589"/>
<dbReference type="Proteomes" id="UP000002220">
    <property type="component" value="Chromosome"/>
</dbReference>
<sequence length="63" mass="7048">MFRKYADSLMLKQEASFLDFATSNLASTETYKDQSSGKRFEGVDEVLWATYGLAVCVAIVNDD</sequence>
<dbReference type="RefSeq" id="WP_013111833.1">
    <property type="nucleotide sequence ID" value="NC_014148.1"/>
</dbReference>